<dbReference type="Proteomes" id="UP000499080">
    <property type="component" value="Unassembled WGS sequence"/>
</dbReference>
<comment type="caution">
    <text evidence="1">The sequence shown here is derived from an EMBL/GenBank/DDBJ whole genome shotgun (WGS) entry which is preliminary data.</text>
</comment>
<gene>
    <name evidence="1" type="ORF">AVEN_271062_1</name>
</gene>
<organism evidence="1 2">
    <name type="scientific">Araneus ventricosus</name>
    <name type="common">Orbweaver spider</name>
    <name type="synonym">Epeira ventricosa</name>
    <dbReference type="NCBI Taxonomy" id="182803"/>
    <lineage>
        <taxon>Eukaryota</taxon>
        <taxon>Metazoa</taxon>
        <taxon>Ecdysozoa</taxon>
        <taxon>Arthropoda</taxon>
        <taxon>Chelicerata</taxon>
        <taxon>Arachnida</taxon>
        <taxon>Araneae</taxon>
        <taxon>Araneomorphae</taxon>
        <taxon>Entelegynae</taxon>
        <taxon>Araneoidea</taxon>
        <taxon>Araneidae</taxon>
        <taxon>Araneus</taxon>
    </lineage>
</organism>
<accession>A0A4Y2FBQ7</accession>
<name>A0A4Y2FBQ7_ARAVE</name>
<proteinExistence type="predicted"/>
<dbReference type="EMBL" id="BGPR01000881">
    <property type="protein sequence ID" value="GBM38953.1"/>
    <property type="molecule type" value="Genomic_DNA"/>
</dbReference>
<sequence>MNKESSATVNHIFEAYEDDVMSPHTFMSEVNGFPMPILRDTGSSIDVVCLKVVKPEMFTGEHVWVQQPLDDAPMCLPLAEVELKREFRHLMTKAAVVCNKADKGRYLLGNRTAAIVEKMKKFLFHSKLMQSKHELRNVWKSRKRYCMSKTNIPYL</sequence>
<reference evidence="1 2" key="1">
    <citation type="journal article" date="2019" name="Sci. Rep.">
        <title>Orb-weaving spider Araneus ventricosus genome elucidates the spidroin gene catalogue.</title>
        <authorList>
            <person name="Kono N."/>
            <person name="Nakamura H."/>
            <person name="Ohtoshi R."/>
            <person name="Moran D.A.P."/>
            <person name="Shinohara A."/>
            <person name="Yoshida Y."/>
            <person name="Fujiwara M."/>
            <person name="Mori M."/>
            <person name="Tomita M."/>
            <person name="Arakawa K."/>
        </authorList>
    </citation>
    <scope>NUCLEOTIDE SEQUENCE [LARGE SCALE GENOMIC DNA]</scope>
</reference>
<keyword evidence="2" id="KW-1185">Reference proteome</keyword>
<evidence type="ECO:0000313" key="2">
    <source>
        <dbReference type="Proteomes" id="UP000499080"/>
    </source>
</evidence>
<dbReference type="AlphaFoldDB" id="A0A4Y2FBQ7"/>
<evidence type="ECO:0000313" key="1">
    <source>
        <dbReference type="EMBL" id="GBM38953.1"/>
    </source>
</evidence>
<protein>
    <submittedName>
        <fullName evidence="1">Uncharacterized protein</fullName>
    </submittedName>
</protein>